<dbReference type="EMBL" id="CM032186">
    <property type="protein sequence ID" value="KAG7090484.1"/>
    <property type="molecule type" value="Genomic_DNA"/>
</dbReference>
<proteinExistence type="predicted"/>
<feature type="transmembrane region" description="Helical" evidence="1">
    <location>
        <begin position="186"/>
        <end position="208"/>
    </location>
</feature>
<protein>
    <submittedName>
        <fullName evidence="2">Uncharacterized protein</fullName>
    </submittedName>
</protein>
<evidence type="ECO:0000256" key="1">
    <source>
        <dbReference type="SAM" id="Phobius"/>
    </source>
</evidence>
<dbReference type="KEGG" id="more:E1B28_009598"/>
<organism evidence="2 3">
    <name type="scientific">Marasmius oreades</name>
    <name type="common">fairy-ring Marasmius</name>
    <dbReference type="NCBI Taxonomy" id="181124"/>
    <lineage>
        <taxon>Eukaryota</taxon>
        <taxon>Fungi</taxon>
        <taxon>Dikarya</taxon>
        <taxon>Basidiomycota</taxon>
        <taxon>Agaricomycotina</taxon>
        <taxon>Agaricomycetes</taxon>
        <taxon>Agaricomycetidae</taxon>
        <taxon>Agaricales</taxon>
        <taxon>Marasmiineae</taxon>
        <taxon>Marasmiaceae</taxon>
        <taxon>Marasmius</taxon>
    </lineage>
</organism>
<dbReference type="OrthoDB" id="2744793at2759"/>
<keyword evidence="1" id="KW-0812">Transmembrane</keyword>
<gene>
    <name evidence="2" type="ORF">E1B28_009598</name>
</gene>
<feature type="transmembrane region" description="Helical" evidence="1">
    <location>
        <begin position="269"/>
        <end position="288"/>
    </location>
</feature>
<accession>A0A9P7USS8</accession>
<keyword evidence="1" id="KW-0472">Membrane</keyword>
<keyword evidence="3" id="KW-1185">Reference proteome</keyword>
<feature type="transmembrane region" description="Helical" evidence="1">
    <location>
        <begin position="18"/>
        <end position="45"/>
    </location>
</feature>
<feature type="transmembrane region" description="Helical" evidence="1">
    <location>
        <begin position="57"/>
        <end position="75"/>
    </location>
</feature>
<reference evidence="2" key="1">
    <citation type="journal article" date="2021" name="Genome Biol. Evol.">
        <title>The assembled and annotated genome of the fairy-ring fungus Marasmius oreades.</title>
        <authorList>
            <person name="Hiltunen M."/>
            <person name="Ament-Velasquez S.L."/>
            <person name="Johannesson H."/>
        </authorList>
    </citation>
    <scope>NUCLEOTIDE SEQUENCE</scope>
    <source>
        <strain evidence="2">03SP1</strain>
    </source>
</reference>
<feature type="transmembrane region" description="Helical" evidence="1">
    <location>
        <begin position="229"/>
        <end position="249"/>
    </location>
</feature>
<dbReference type="GeneID" id="66078674"/>
<comment type="caution">
    <text evidence="2">The sequence shown here is derived from an EMBL/GenBank/DDBJ whole genome shotgun (WGS) entry which is preliminary data.</text>
</comment>
<name>A0A9P7USS8_9AGAR</name>
<feature type="transmembrane region" description="Helical" evidence="1">
    <location>
        <begin position="147"/>
        <end position="166"/>
    </location>
</feature>
<feature type="transmembrane region" description="Helical" evidence="1">
    <location>
        <begin position="117"/>
        <end position="140"/>
    </location>
</feature>
<keyword evidence="1" id="KW-1133">Transmembrane helix</keyword>
<sequence>MAAVSPDMQFASKFGKNIILNVVNLLSGGIFYGIYIILFCAAAVVLCRREGNVQAKAMLLVGIVTMFMMSSFGFWTDVTVFFAGIQDVFVDNVGQPFEYKQGVFSEQFKHLDSAKQVILPLEVVVGDSIVVWRACALGYYAGNRKVVFIPLLLLLGSAACSFTFLGCFAQHDWPIVNPDTCNSIEISAFSLSIATNISATIVIGFKFWRYRQIVRRFLRTCHAKQQARVERILILLLESGIIYSVLWIVQLVEILLPFPPTLPGQVVQQIFVAASIQLMVCYYDLLLFG</sequence>
<dbReference type="Proteomes" id="UP001049176">
    <property type="component" value="Chromosome 6"/>
</dbReference>
<evidence type="ECO:0000313" key="2">
    <source>
        <dbReference type="EMBL" id="KAG7090484.1"/>
    </source>
</evidence>
<dbReference type="AlphaFoldDB" id="A0A9P7USS8"/>
<evidence type="ECO:0000313" key="3">
    <source>
        <dbReference type="Proteomes" id="UP001049176"/>
    </source>
</evidence>
<dbReference type="RefSeq" id="XP_043006954.1">
    <property type="nucleotide sequence ID" value="XM_043154499.1"/>
</dbReference>